<evidence type="ECO:0000256" key="2">
    <source>
        <dbReference type="ARBA" id="ARBA00012483"/>
    </source>
</evidence>
<feature type="region of interest" description="Disordered" evidence="13">
    <location>
        <begin position="678"/>
        <end position="697"/>
    </location>
</feature>
<feature type="region of interest" description="Disordered" evidence="13">
    <location>
        <begin position="1"/>
        <end position="56"/>
    </location>
</feature>
<evidence type="ECO:0000256" key="6">
    <source>
        <dbReference type="ARBA" id="ARBA00064316"/>
    </source>
</evidence>
<organism evidence="15 16">
    <name type="scientific">Sciurus carolinensis</name>
    <name type="common">Eastern gray squirrel</name>
    <dbReference type="NCBI Taxonomy" id="30640"/>
    <lineage>
        <taxon>Eukaryota</taxon>
        <taxon>Metazoa</taxon>
        <taxon>Chordata</taxon>
        <taxon>Craniata</taxon>
        <taxon>Vertebrata</taxon>
        <taxon>Euteleostomi</taxon>
        <taxon>Mammalia</taxon>
        <taxon>Eutheria</taxon>
        <taxon>Euarchontoglires</taxon>
        <taxon>Glires</taxon>
        <taxon>Rodentia</taxon>
        <taxon>Sciuromorpha</taxon>
        <taxon>Sciuridae</taxon>
        <taxon>Sciurinae</taxon>
        <taxon>Sciurini</taxon>
        <taxon>Sciurus</taxon>
    </lineage>
</organism>
<dbReference type="GO" id="GO:0061630">
    <property type="term" value="F:ubiquitin protein ligase activity"/>
    <property type="evidence" value="ECO:0007669"/>
    <property type="project" value="UniProtKB-EC"/>
</dbReference>
<dbReference type="Gene3D" id="3.40.50.11530">
    <property type="match status" value="1"/>
</dbReference>
<evidence type="ECO:0000313" key="16">
    <source>
        <dbReference type="Proteomes" id="UP001166674"/>
    </source>
</evidence>
<feature type="region of interest" description="Disordered" evidence="13">
    <location>
        <begin position="459"/>
        <end position="484"/>
    </location>
</feature>
<feature type="region of interest" description="Disordered" evidence="13">
    <location>
        <begin position="707"/>
        <end position="755"/>
    </location>
</feature>
<dbReference type="GO" id="GO:0000209">
    <property type="term" value="P:protein polyubiquitination"/>
    <property type="evidence" value="ECO:0007669"/>
    <property type="project" value="UniProtKB-ARBA"/>
</dbReference>
<dbReference type="PROSITE" id="PS51534">
    <property type="entry name" value="SEFIR"/>
    <property type="match status" value="1"/>
</dbReference>
<comment type="catalytic activity">
    <reaction evidence="1">
        <text>S-ubiquitinyl-[E2 ubiquitin-conjugating enzyme]-L-cysteine + [acceptor protein]-L-lysine = [E2 ubiquitin-conjugating enzyme]-L-cysteine + N(6)-ubiquitinyl-[acceptor protein]-L-lysine.</text>
        <dbReference type="EC" id="2.3.2.27"/>
    </reaction>
</comment>
<evidence type="ECO:0000256" key="12">
    <source>
        <dbReference type="ARBA" id="ARBA00080040"/>
    </source>
</evidence>
<evidence type="ECO:0000256" key="11">
    <source>
        <dbReference type="ARBA" id="ARBA00078673"/>
    </source>
</evidence>
<dbReference type="GO" id="GO:0005737">
    <property type="term" value="C:cytoplasm"/>
    <property type="evidence" value="ECO:0007669"/>
    <property type="project" value="UniProtKB-ARBA"/>
</dbReference>
<keyword evidence="4" id="KW-0833">Ubl conjugation pathway</keyword>
<evidence type="ECO:0000256" key="7">
    <source>
        <dbReference type="ARBA" id="ARBA00073304"/>
    </source>
</evidence>
<dbReference type="GO" id="GO:0043123">
    <property type="term" value="P:positive regulation of canonical NF-kappaB signal transduction"/>
    <property type="evidence" value="ECO:0007669"/>
    <property type="project" value="TreeGrafter"/>
</dbReference>
<sequence length="928" mass="103631">MTENGREDRGFDDGKKEENHPEPPGSKGPVQSDSLAHIQQGGGEGRGTETLDREEETTARMRGALERLFKLSQRDWHCHSPTLLLRTPFVLLLSVVKSCAKKANSLCSTQTQERDRKACSTTYLGLEKARETQDTQAGERRRDRDHPLGPSLSVRSGAKAFREKASEDWNREAVPLGLSCFFQCIVTKIFLVPETQAVLSPSDILVWRPAGLLRPTCAWRPDRSAASAPPCVRLRVCTRTFLETRSCKLAEEGWPFIHVVACRAVPVWLGSLPRQLKSSYLEGMGWTLGSPRPLNPLQTWAAGDLGSSSRDEGTWLSSAALLSWPRGQCFLTGHGFNPGAPSVKDCSIDHTRLIIIGTANGEETRMNRSIPVEVDESEPYPSQLLKPIPEYSLEEESEPPVPNIGNMAPNNLSAPKNPHSSSGDISQVYPPLKLANHQQPMSQQVSCLCSEVLEESEDSFFRRHPDPGKDFPSGSSAASEPEPESVVGALPIEHQFSFMEKRNRWLDSQLSAASPDTGHDSDKSDQSLPNASADSSGSGQETMPPLQPHRNRAAPDVPTIDTGYDSQPQDVLGIRQLERPLPLTSVCCLQDLPGPLRSREFPQFEQRYPACAQMLPPNPSPHIPWNYCHCPGTHNPPVPYGHNYPRAAYKQVVQPALPRQPLHGTTVRGLQPVQKVIPNYPSPWHQEERPAQRDCSFPELPRCQDQLYHQTPNGAGAPQESLEHPAELRPQGPQAPPPVAVPRPPSNPLAKGTLKTSNLPEELRKVFITYSMDTAMEVVKFVNFLLVNGFQTAIDIFEDRIRGIDIIKWMERYLRDKTVMIIVAISPKYKQDVEGAESQLDEDEHGLHTKYIHRMMQIEFIKQGSMNFRFIPVLFPNATKEHVPTWLQNTHVYSWPKNKKNILLRLLREEEYVAPPRGPLPTLQVVPL</sequence>
<feature type="compositionally biased region" description="Basic and acidic residues" evidence="13">
    <location>
        <begin position="459"/>
        <end position="469"/>
    </location>
</feature>
<dbReference type="PANTHER" id="PTHR34257:SF2">
    <property type="entry name" value="E3 UBIQUITIN LIGASE TRAF3IP2"/>
    <property type="match status" value="1"/>
</dbReference>
<keyword evidence="5" id="KW-0395">Inflammatory response</keyword>
<feature type="compositionally biased region" description="Pro residues" evidence="13">
    <location>
        <begin position="733"/>
        <end position="747"/>
    </location>
</feature>
<comment type="caution">
    <text evidence="15">The sequence shown here is derived from an EMBL/GenBank/DDBJ whole genome shotgun (WGS) entry which is preliminary data.</text>
</comment>
<protein>
    <recommendedName>
        <fullName evidence="7">E3 ubiquitin ligase TRAF3IP2</fullName>
        <ecNumber evidence="2">2.3.2.27</ecNumber>
    </recommendedName>
    <alternativeName>
        <fullName evidence="8">Adapter protein CIKS</fullName>
    </alternativeName>
    <alternativeName>
        <fullName evidence="9">Connection to IKK and SAPK/JNK</fullName>
    </alternativeName>
    <alternativeName>
        <fullName evidence="12">E3 ubiquitin-protein ligase CIKS</fullName>
    </alternativeName>
    <alternativeName>
        <fullName evidence="10">Nuclear factor NF-kappa-B activator 1</fullName>
    </alternativeName>
    <alternativeName>
        <fullName evidence="11">TRAF3-interacting protein 2</fullName>
    </alternativeName>
</protein>
<accession>A0AA41MJU4</accession>
<dbReference type="FunFam" id="3.40.50.11530:FF:000007">
    <property type="entry name" value="adapter protein CIKS isoform X3"/>
    <property type="match status" value="1"/>
</dbReference>
<feature type="compositionally biased region" description="Polar residues" evidence="13">
    <location>
        <begin position="526"/>
        <end position="541"/>
    </location>
</feature>
<evidence type="ECO:0000256" key="9">
    <source>
        <dbReference type="ARBA" id="ARBA00076636"/>
    </source>
</evidence>
<evidence type="ECO:0000313" key="15">
    <source>
        <dbReference type="EMBL" id="MBZ3873083.1"/>
    </source>
</evidence>
<evidence type="ECO:0000256" key="3">
    <source>
        <dbReference type="ARBA" id="ARBA00022679"/>
    </source>
</evidence>
<feature type="region of interest" description="Disordered" evidence="13">
    <location>
        <begin position="511"/>
        <end position="567"/>
    </location>
</feature>
<evidence type="ECO:0000256" key="5">
    <source>
        <dbReference type="ARBA" id="ARBA00023198"/>
    </source>
</evidence>
<feature type="compositionally biased region" description="Polar residues" evidence="13">
    <location>
        <begin position="408"/>
        <end position="425"/>
    </location>
</feature>
<feature type="region of interest" description="Disordered" evidence="13">
    <location>
        <begin position="392"/>
        <end position="428"/>
    </location>
</feature>
<reference evidence="15" key="1">
    <citation type="submission" date="2020-03" db="EMBL/GenBank/DDBJ databases">
        <title>Studies in the Genomics of Life Span.</title>
        <authorList>
            <person name="Glass D."/>
        </authorList>
    </citation>
    <scope>NUCLEOTIDE SEQUENCE</scope>
    <source>
        <strain evidence="15">SUZIE</strain>
        <tissue evidence="15">Muscle</tissue>
    </source>
</reference>
<dbReference type="PANTHER" id="PTHR34257">
    <property type="entry name" value="ADAPTER PROTEIN CIKS"/>
    <property type="match status" value="1"/>
</dbReference>
<dbReference type="InterPro" id="IPR013568">
    <property type="entry name" value="SEFIR_dom"/>
</dbReference>
<name>A0AA41MJU4_SCICA</name>
<dbReference type="GO" id="GO:0038173">
    <property type="term" value="P:interleukin-17A-mediated signaling pathway"/>
    <property type="evidence" value="ECO:0007669"/>
    <property type="project" value="UniProtKB-ARBA"/>
</dbReference>
<evidence type="ECO:0000256" key="1">
    <source>
        <dbReference type="ARBA" id="ARBA00000900"/>
    </source>
</evidence>
<dbReference type="GO" id="GO:0006959">
    <property type="term" value="P:humoral immune response"/>
    <property type="evidence" value="ECO:0007669"/>
    <property type="project" value="TreeGrafter"/>
</dbReference>
<dbReference type="AlphaFoldDB" id="A0AA41MJU4"/>
<evidence type="ECO:0000256" key="4">
    <source>
        <dbReference type="ARBA" id="ARBA00022786"/>
    </source>
</evidence>
<keyword evidence="3" id="KW-0808">Transferase</keyword>
<evidence type="ECO:0000259" key="14">
    <source>
        <dbReference type="PROSITE" id="PS51534"/>
    </source>
</evidence>
<keyword evidence="16" id="KW-1185">Reference proteome</keyword>
<proteinExistence type="predicted"/>
<evidence type="ECO:0000256" key="10">
    <source>
        <dbReference type="ARBA" id="ARBA00078387"/>
    </source>
</evidence>
<dbReference type="GO" id="GO:0097400">
    <property type="term" value="P:interleukin-17-mediated signaling pathway"/>
    <property type="evidence" value="ECO:0007669"/>
    <property type="project" value="UniProtKB-ARBA"/>
</dbReference>
<feature type="region of interest" description="Disordered" evidence="13">
    <location>
        <begin position="130"/>
        <end position="153"/>
    </location>
</feature>
<evidence type="ECO:0000256" key="8">
    <source>
        <dbReference type="ARBA" id="ARBA00075327"/>
    </source>
</evidence>
<feature type="compositionally biased region" description="Basic and acidic residues" evidence="13">
    <location>
        <begin position="1"/>
        <end position="21"/>
    </location>
</feature>
<feature type="compositionally biased region" description="Basic and acidic residues" evidence="13">
    <location>
        <begin position="130"/>
        <end position="147"/>
    </location>
</feature>
<evidence type="ECO:0000256" key="13">
    <source>
        <dbReference type="SAM" id="MobiDB-lite"/>
    </source>
</evidence>
<gene>
    <name evidence="15" type="ORF">SUZIE_121230</name>
</gene>
<dbReference type="GO" id="GO:0006954">
    <property type="term" value="P:inflammatory response"/>
    <property type="evidence" value="ECO:0007669"/>
    <property type="project" value="UniProtKB-KW"/>
</dbReference>
<dbReference type="Pfam" id="PF08357">
    <property type="entry name" value="SEFIR"/>
    <property type="match status" value="1"/>
</dbReference>
<dbReference type="Proteomes" id="UP001166674">
    <property type="component" value="Unassembled WGS sequence"/>
</dbReference>
<feature type="domain" description="SEFIR" evidence="14">
    <location>
        <begin position="763"/>
        <end position="904"/>
    </location>
</feature>
<feature type="compositionally biased region" description="Basic and acidic residues" evidence="13">
    <location>
        <begin position="46"/>
        <end position="56"/>
    </location>
</feature>
<dbReference type="EC" id="2.3.2.27" evidence="2"/>
<dbReference type="EMBL" id="JAATJV010198199">
    <property type="protein sequence ID" value="MBZ3873083.1"/>
    <property type="molecule type" value="Genomic_DNA"/>
</dbReference>
<comment type="subunit">
    <text evidence="6">Interacts with IKBKG/NF-kappa B essential modulator, with CHUK/IKK-alpha and with IKBKB/IKK-beta. Interacts with TRAF6; this interaction is direct. Interacts with IL17RA and IL17RC. Interacts with IL17RB.</text>
</comment>
<dbReference type="InterPro" id="IPR053047">
    <property type="entry name" value="E3_ubiq_ligase_TRAF3IP2"/>
</dbReference>